<dbReference type="AlphaFoldDB" id="A0A498J003"/>
<dbReference type="GO" id="GO:0005886">
    <property type="term" value="C:plasma membrane"/>
    <property type="evidence" value="ECO:0007669"/>
    <property type="project" value="UniProtKB-ARBA"/>
</dbReference>
<dbReference type="InterPro" id="IPR001245">
    <property type="entry name" value="Ser-Thr/Tyr_kinase_cat_dom"/>
</dbReference>
<dbReference type="InterPro" id="IPR020635">
    <property type="entry name" value="Tyr_kinase_cat_dom"/>
</dbReference>
<dbReference type="Pfam" id="PF07714">
    <property type="entry name" value="PK_Tyr_Ser-Thr"/>
    <property type="match status" value="1"/>
</dbReference>
<dbReference type="PANTHER" id="PTHR46388">
    <property type="entry name" value="NHL REPEAT-CONTAINING PROTEIN 2"/>
    <property type="match status" value="1"/>
</dbReference>
<dbReference type="PROSITE" id="PS00107">
    <property type="entry name" value="PROTEIN_KINASE_ATP"/>
    <property type="match status" value="1"/>
</dbReference>
<feature type="region of interest" description="Disordered" evidence="2">
    <location>
        <begin position="807"/>
        <end position="871"/>
    </location>
</feature>
<feature type="domain" description="Protein kinase" evidence="3">
    <location>
        <begin position="890"/>
        <end position="1013"/>
    </location>
</feature>
<dbReference type="InterPro" id="IPR011042">
    <property type="entry name" value="6-blade_b-propeller_TolB-like"/>
</dbReference>
<accession>A0A498J003</accession>
<evidence type="ECO:0000259" key="3">
    <source>
        <dbReference type="PROSITE" id="PS50011"/>
    </source>
</evidence>
<dbReference type="PROSITE" id="PS50011">
    <property type="entry name" value="PROTEIN_KINASE_DOM"/>
    <property type="match status" value="1"/>
</dbReference>
<dbReference type="PANTHER" id="PTHR46388:SF3">
    <property type="entry name" value="DUF1618 DOMAIN-CONTAINING PROTEIN"/>
    <property type="match status" value="1"/>
</dbReference>
<dbReference type="InterPro" id="IPR011009">
    <property type="entry name" value="Kinase-like_dom_sf"/>
</dbReference>
<evidence type="ECO:0000313" key="5">
    <source>
        <dbReference type="Proteomes" id="UP000290289"/>
    </source>
</evidence>
<dbReference type="Gene3D" id="3.30.200.20">
    <property type="entry name" value="Phosphorylase Kinase, domain 1"/>
    <property type="match status" value="1"/>
</dbReference>
<name>A0A498J003_MALDO</name>
<feature type="compositionally biased region" description="Polar residues" evidence="2">
    <location>
        <begin position="859"/>
        <end position="871"/>
    </location>
</feature>
<gene>
    <name evidence="4" type="ORF">DVH24_028623</name>
</gene>
<evidence type="ECO:0000256" key="1">
    <source>
        <dbReference type="PROSITE-ProRule" id="PRU10141"/>
    </source>
</evidence>
<comment type="caution">
    <text evidence="4">The sequence shown here is derived from an EMBL/GenBank/DDBJ whole genome shotgun (WGS) entry which is preliminary data.</text>
</comment>
<dbReference type="SUPFAM" id="SSF63825">
    <property type="entry name" value="YWTD domain"/>
    <property type="match status" value="1"/>
</dbReference>
<dbReference type="GO" id="GO:0004713">
    <property type="term" value="F:protein tyrosine kinase activity"/>
    <property type="evidence" value="ECO:0007669"/>
    <property type="project" value="InterPro"/>
</dbReference>
<dbReference type="SUPFAM" id="SSF56112">
    <property type="entry name" value="Protein kinase-like (PK-like)"/>
    <property type="match status" value="1"/>
</dbReference>
<dbReference type="FunFam" id="3.30.200.20:FF:000248">
    <property type="entry name" value="Serine/threonine-protein kinase PBS1"/>
    <property type="match status" value="1"/>
</dbReference>
<feature type="binding site" evidence="1">
    <location>
        <position position="919"/>
    </location>
    <ligand>
        <name>ATP</name>
        <dbReference type="ChEBI" id="CHEBI:30616"/>
    </ligand>
</feature>
<proteinExistence type="predicted"/>
<protein>
    <recommendedName>
        <fullName evidence="3">Protein kinase domain-containing protein</fullName>
    </recommendedName>
</protein>
<evidence type="ECO:0000313" key="4">
    <source>
        <dbReference type="EMBL" id="RXH87123.1"/>
    </source>
</evidence>
<dbReference type="GO" id="GO:0005524">
    <property type="term" value="F:ATP binding"/>
    <property type="evidence" value="ECO:0007669"/>
    <property type="project" value="UniProtKB-UniRule"/>
</dbReference>
<keyword evidence="1" id="KW-0547">Nucleotide-binding</keyword>
<dbReference type="InterPro" id="IPR000719">
    <property type="entry name" value="Prot_kinase_dom"/>
</dbReference>
<dbReference type="InterPro" id="IPR017441">
    <property type="entry name" value="Protein_kinase_ATP_BS"/>
</dbReference>
<dbReference type="STRING" id="3750.A0A498J003"/>
<dbReference type="SMART" id="SM00219">
    <property type="entry name" value="TyrKc"/>
    <property type="match status" value="1"/>
</dbReference>
<dbReference type="Gene3D" id="2.120.10.30">
    <property type="entry name" value="TolB, C-terminal domain"/>
    <property type="match status" value="1"/>
</dbReference>
<reference evidence="4 5" key="1">
    <citation type="submission" date="2018-10" db="EMBL/GenBank/DDBJ databases">
        <title>A high-quality apple genome assembly.</title>
        <authorList>
            <person name="Hu J."/>
        </authorList>
    </citation>
    <scope>NUCLEOTIDE SEQUENCE [LARGE SCALE GENOMIC DNA]</scope>
    <source>
        <strain evidence="5">cv. HFTH1</strain>
        <tissue evidence="4">Young leaf</tissue>
    </source>
</reference>
<keyword evidence="5" id="KW-1185">Reference proteome</keyword>
<dbReference type="Proteomes" id="UP000290289">
    <property type="component" value="Chromosome 10"/>
</dbReference>
<organism evidence="4 5">
    <name type="scientific">Malus domestica</name>
    <name type="common">Apple</name>
    <name type="synonym">Pyrus malus</name>
    <dbReference type="NCBI Taxonomy" id="3750"/>
    <lineage>
        <taxon>Eukaryota</taxon>
        <taxon>Viridiplantae</taxon>
        <taxon>Streptophyta</taxon>
        <taxon>Embryophyta</taxon>
        <taxon>Tracheophyta</taxon>
        <taxon>Spermatophyta</taxon>
        <taxon>Magnoliopsida</taxon>
        <taxon>eudicotyledons</taxon>
        <taxon>Gunneridae</taxon>
        <taxon>Pentapetalae</taxon>
        <taxon>rosids</taxon>
        <taxon>fabids</taxon>
        <taxon>Rosales</taxon>
        <taxon>Rosaceae</taxon>
        <taxon>Amygdaloideae</taxon>
        <taxon>Maleae</taxon>
        <taxon>Malus</taxon>
    </lineage>
</organism>
<evidence type="ECO:0000256" key="2">
    <source>
        <dbReference type="SAM" id="MobiDB-lite"/>
    </source>
</evidence>
<dbReference type="EMBL" id="RDQH01000336">
    <property type="protein sequence ID" value="RXH87123.1"/>
    <property type="molecule type" value="Genomic_DNA"/>
</dbReference>
<keyword evidence="1" id="KW-0067">ATP-binding</keyword>
<sequence length="1013" mass="113324">MALRYRRFREISRILPRIHSGDHLLQCRLVTKLSALSIIPQSYALERIDKGISQCGFRAQRLSTTSKVSHERTGELDLLSFIKSTLNVLEGPCHCWLNRTKGGKDSFKRDGTFLVLAGRFLETSLTTSSEAAIMLEKMKSLQQRFPRLHIIGFVSGGSIHSAADRSHVIQYTLTEYITFPIILSNKNFTEMANGACCILFKGFKSPVVYHEKDMDLKVLSEAIEDLLVQDDRSSKSLTNLKSTWAKQPEIIKEPYADSLRNFLFHFPGCISADESGNRLFLSDSNHHRIIVFDGNGHILDCIGSSPGFEDGNFESSKLARPAASFYVAAEDCLYFVDSEFACGVSTKNHAIRKADMESRVLETIYPVGDTTKKSNQFWTWITTKLGLKRNAHTRTEGFDLQSLMYPWHLMKSIDDSLVVMNRSFDTLWILASGEIKEVVRGFLKILEVCGPQIMEKVALLKQMPHDWLHEQTKVVCSPELLPYAGLLSSFTTLQNHVILCDMVGRRILKLSEESGVCSTFQFSNFGILGLPYWLPSSLEKVYTNGGGVEGVIDHLESFSSLLPEYAVSVNCANIICYNSTVYVTGRIGIQLNVEFPEDIELVEQLQEGCIWRQARGAATEVSRVEDVGGSSEKVGVAQQWYDELDNLALSISEPDPESTVEDESTTRETGFQDGKVHINCVVNTSPGTSEVIVYAVLYLKLKRKQEVAEDNQEKYAARIADILKSEKSGKLGRDSCIQLLLKSNRDLRDVIFMKPLHVRIKLDCLDHPKATNSKEIILTDTDVEISSDYIAREMSCFSCFSSHEKKASNKRSNSGRKEQLPTNLSHQEHNVPPAQQPRPPPDEVPKPKPTPPAEDPAANTSSANKEPANHNNIAAQTFTFRELATATKNFRQECLIGEGGFGRVYKGKLDKTAQVVAVKQLDRNGLQGNREFLVEVLMLSLLHHEHLVNLIGYCADGDQRLLVYEYMPLGSVEDHLLDSVTERQRAVAEAMEWGSSSRHNGVEALRCGSTSSL</sequence>